<keyword evidence="3 8" id="KW-0813">Transport</keyword>
<evidence type="ECO:0000256" key="10">
    <source>
        <dbReference type="PIRSR" id="PIRSR601486-1"/>
    </source>
</evidence>
<dbReference type="CDD" id="cd00454">
    <property type="entry name" value="TrHb1_N"/>
    <property type="match status" value="1"/>
</dbReference>
<sequence>MKLLAHFRKPEPTTIYHRIGGHEALEVVVEDFYARVLADEQLAGFFTGTNMNRLKGKQVEFFAAALGGPEPYTGAPMKQVHQGRGITMHHFNLVAAHLSEALKAAGVPTGTVTDIISAIAPLAPEIASGDTNTAPV</sequence>
<keyword evidence="12" id="KW-1185">Reference proteome</keyword>
<proteinExistence type="inferred from homology"/>
<dbReference type="Proteomes" id="UP000094224">
    <property type="component" value="Unassembled WGS sequence"/>
</dbReference>
<name>A0A1E3T239_9MYCO</name>
<dbReference type="SUPFAM" id="SSF46458">
    <property type="entry name" value="Globin-like"/>
    <property type="match status" value="1"/>
</dbReference>
<evidence type="ECO:0000256" key="9">
    <source>
        <dbReference type="PIRSR" id="PIRSR002030-1"/>
    </source>
</evidence>
<dbReference type="AlphaFoldDB" id="A0A1E3T239"/>
<evidence type="ECO:0000256" key="2">
    <source>
        <dbReference type="ARBA" id="ARBA00011738"/>
    </source>
</evidence>
<evidence type="ECO:0000256" key="1">
    <source>
        <dbReference type="ARBA" id="ARBA00009660"/>
    </source>
</evidence>
<accession>A0A1E3T239</accession>
<evidence type="ECO:0000256" key="4">
    <source>
        <dbReference type="ARBA" id="ARBA00022617"/>
    </source>
</evidence>
<feature type="binding site" description="proximal binding residue" evidence="9">
    <location>
        <position position="81"/>
    </location>
    <ligand>
        <name>heme</name>
        <dbReference type="ChEBI" id="CHEBI:30413"/>
    </ligand>
    <ligandPart>
        <name>Fe</name>
        <dbReference type="ChEBI" id="CHEBI:18248"/>
    </ligandPart>
</feature>
<dbReference type="PIRSF" id="PIRSF002030">
    <property type="entry name" value="Globin_Protozoa/Cyanobacteria"/>
    <property type="match status" value="1"/>
</dbReference>
<dbReference type="InterPro" id="IPR019795">
    <property type="entry name" value="Globin_bac-like_CS"/>
</dbReference>
<dbReference type="STRING" id="243061.AWC25_14325"/>
<keyword evidence="5 8" id="KW-0561">Oxygen transport</keyword>
<dbReference type="OrthoDB" id="9798157at2"/>
<evidence type="ECO:0000313" key="12">
    <source>
        <dbReference type="Proteomes" id="UP000094224"/>
    </source>
</evidence>
<gene>
    <name evidence="11" type="ORF">BHQ21_06675</name>
</gene>
<evidence type="ECO:0000256" key="5">
    <source>
        <dbReference type="ARBA" id="ARBA00022621"/>
    </source>
</evidence>
<dbReference type="EMBL" id="MIHC01000008">
    <property type="protein sequence ID" value="ODR08476.1"/>
    <property type="molecule type" value="Genomic_DNA"/>
</dbReference>
<comment type="cofactor">
    <cofactor evidence="9">
        <name>heme</name>
        <dbReference type="ChEBI" id="CHEBI:30413"/>
    </cofactor>
    <text evidence="9">Binds 1 heme group per subunit.</text>
</comment>
<keyword evidence="6 8" id="KW-0479">Metal-binding</keyword>
<dbReference type="GO" id="GO:0005344">
    <property type="term" value="F:oxygen carrier activity"/>
    <property type="evidence" value="ECO:0007669"/>
    <property type="project" value="UniProtKB-UniRule"/>
</dbReference>
<evidence type="ECO:0000256" key="6">
    <source>
        <dbReference type="ARBA" id="ARBA00022723"/>
    </source>
</evidence>
<reference evidence="12" key="1">
    <citation type="submission" date="2016-09" db="EMBL/GenBank/DDBJ databases">
        <authorList>
            <person name="Greninger A.L."/>
            <person name="Jerome K.R."/>
            <person name="Mcnair B."/>
            <person name="Wallis C."/>
            <person name="Fang F."/>
        </authorList>
    </citation>
    <scope>NUCLEOTIDE SEQUENCE [LARGE SCALE GENOMIC DNA]</scope>
    <source>
        <strain evidence="12">BC1_M4</strain>
    </source>
</reference>
<evidence type="ECO:0000256" key="7">
    <source>
        <dbReference type="ARBA" id="ARBA00023004"/>
    </source>
</evidence>
<comment type="caution">
    <text evidence="11">The sequence shown here is derived from an EMBL/GenBank/DDBJ whole genome shotgun (WGS) entry which is preliminary data.</text>
</comment>
<keyword evidence="11" id="KW-0675">Receptor</keyword>
<evidence type="ECO:0000256" key="8">
    <source>
        <dbReference type="PIRNR" id="PIRNR002030"/>
    </source>
</evidence>
<dbReference type="GO" id="GO:0046872">
    <property type="term" value="F:metal ion binding"/>
    <property type="evidence" value="ECO:0007669"/>
    <property type="project" value="UniProtKB-UniRule"/>
</dbReference>
<dbReference type="InterPro" id="IPR012292">
    <property type="entry name" value="Globin/Proto"/>
</dbReference>
<dbReference type="RefSeq" id="WP_069399518.1">
    <property type="nucleotide sequence ID" value="NZ_JACKTB010000061.1"/>
</dbReference>
<evidence type="ECO:0000256" key="3">
    <source>
        <dbReference type="ARBA" id="ARBA00022448"/>
    </source>
</evidence>
<dbReference type="InterPro" id="IPR009050">
    <property type="entry name" value="Globin-like_sf"/>
</dbReference>
<protein>
    <recommendedName>
        <fullName evidence="8">Group 1 truncated hemoglobin</fullName>
    </recommendedName>
</protein>
<organism evidence="11 12">
    <name type="scientific">Mycobacterium sherrisii</name>
    <dbReference type="NCBI Taxonomy" id="243061"/>
    <lineage>
        <taxon>Bacteria</taxon>
        <taxon>Bacillati</taxon>
        <taxon>Actinomycetota</taxon>
        <taxon>Actinomycetes</taxon>
        <taxon>Mycobacteriales</taxon>
        <taxon>Mycobacteriaceae</taxon>
        <taxon>Mycobacterium</taxon>
        <taxon>Mycobacterium simiae complex</taxon>
    </lineage>
</organism>
<dbReference type="InterPro" id="IPR016339">
    <property type="entry name" value="Hemoglobin_trunc_I"/>
</dbReference>
<dbReference type="GO" id="GO:0020037">
    <property type="term" value="F:heme binding"/>
    <property type="evidence" value="ECO:0007669"/>
    <property type="project" value="InterPro"/>
</dbReference>
<dbReference type="Gene3D" id="1.10.490.10">
    <property type="entry name" value="Globins"/>
    <property type="match status" value="1"/>
</dbReference>
<comment type="similarity">
    <text evidence="1 8">Belongs to the truncated hemoglobin family. Group I subfamily.</text>
</comment>
<dbReference type="Pfam" id="PF01152">
    <property type="entry name" value="Bac_globin"/>
    <property type="match status" value="1"/>
</dbReference>
<comment type="subunit">
    <text evidence="2">Homodimer.</text>
</comment>
<dbReference type="InterPro" id="IPR001486">
    <property type="entry name" value="Hemoglobin_trunc"/>
</dbReference>
<evidence type="ECO:0000313" key="11">
    <source>
        <dbReference type="EMBL" id="ODR08476.1"/>
    </source>
</evidence>
<keyword evidence="7 8" id="KW-0408">Iron</keyword>
<keyword evidence="4 8" id="KW-0349">Heme</keyword>
<dbReference type="GO" id="GO:0019825">
    <property type="term" value="F:oxygen binding"/>
    <property type="evidence" value="ECO:0007669"/>
    <property type="project" value="InterPro"/>
</dbReference>
<dbReference type="PROSITE" id="PS01213">
    <property type="entry name" value="GLOBIN_FAM_2"/>
    <property type="match status" value="1"/>
</dbReference>
<dbReference type="FunFam" id="1.10.490.10:FF:000010">
    <property type="entry name" value="Group 1 truncated hemoglobin"/>
    <property type="match status" value="1"/>
</dbReference>
<feature type="binding site" description="distal binding residue" evidence="10">
    <location>
        <position position="81"/>
    </location>
    <ligand>
        <name>heme</name>
        <dbReference type="ChEBI" id="CHEBI:30413"/>
    </ligand>
    <ligandPart>
        <name>Fe</name>
        <dbReference type="ChEBI" id="CHEBI:18248"/>
    </ligandPart>
</feature>